<dbReference type="Proteomes" id="UP000187941">
    <property type="component" value="Chromosome"/>
</dbReference>
<evidence type="ECO:0000313" key="2">
    <source>
        <dbReference type="Proteomes" id="UP000187941"/>
    </source>
</evidence>
<reference evidence="1 2" key="1">
    <citation type="submission" date="2016-01" db="EMBL/GenBank/DDBJ databases">
        <authorList>
            <person name="Oliw E.H."/>
        </authorList>
    </citation>
    <scope>NUCLEOTIDE SEQUENCE [LARGE SCALE GENOMIC DNA]</scope>
    <source>
        <strain evidence="1 2">DY10</strain>
    </source>
</reference>
<name>A0A1P9WYL6_9BACT</name>
<gene>
    <name evidence="1" type="ORF">AWR27_14685</name>
</gene>
<proteinExistence type="predicted"/>
<sequence>MFTFLPVFCLPCRRLVELIDYQVGTAKNLLREVVVAVLTAVATYMVVHALQPANPLKNKTCSVKCIRLANHNPVHFTEHA</sequence>
<organism evidence="1 2">
    <name type="scientific">Spirosoma montaniterrae</name>
    <dbReference type="NCBI Taxonomy" id="1178516"/>
    <lineage>
        <taxon>Bacteria</taxon>
        <taxon>Pseudomonadati</taxon>
        <taxon>Bacteroidota</taxon>
        <taxon>Cytophagia</taxon>
        <taxon>Cytophagales</taxon>
        <taxon>Cytophagaceae</taxon>
        <taxon>Spirosoma</taxon>
    </lineage>
</organism>
<protein>
    <submittedName>
        <fullName evidence="1">Uncharacterized protein</fullName>
    </submittedName>
</protein>
<dbReference type="RefSeq" id="WP_077131884.1">
    <property type="nucleotide sequence ID" value="NZ_CP014263.1"/>
</dbReference>
<evidence type="ECO:0000313" key="1">
    <source>
        <dbReference type="EMBL" id="AQG80459.1"/>
    </source>
</evidence>
<dbReference type="EMBL" id="CP014263">
    <property type="protein sequence ID" value="AQG80459.1"/>
    <property type="molecule type" value="Genomic_DNA"/>
</dbReference>
<dbReference type="AlphaFoldDB" id="A0A1P9WYL6"/>
<keyword evidence="2" id="KW-1185">Reference proteome</keyword>
<dbReference type="KEGG" id="smon:AWR27_14685"/>
<accession>A0A1P9WYL6</accession>